<dbReference type="SMART" id="SM00462">
    <property type="entry name" value="PTB"/>
    <property type="match status" value="1"/>
</dbReference>
<dbReference type="PANTHER" id="PTHR11232">
    <property type="entry name" value="PHOSPHOTYROSINE INTERACTION DOMAIN-CONTAINING FAMILY MEMBER"/>
    <property type="match status" value="1"/>
</dbReference>
<reference evidence="2" key="1">
    <citation type="journal article" date="2023" name="G3 (Bethesda)">
        <title>Whole genome assembly and annotation of the endangered Caribbean coral Acropora cervicornis.</title>
        <authorList>
            <person name="Selwyn J.D."/>
            <person name="Vollmer S.V."/>
        </authorList>
    </citation>
    <scope>NUCLEOTIDE SEQUENCE</scope>
    <source>
        <strain evidence="2">K2</strain>
    </source>
</reference>
<dbReference type="PANTHER" id="PTHR11232:SF74">
    <property type="entry name" value="PTB DOMAIN-CONTAINING ADAPTER PROTEIN CED-6-LIKE PROTEIN"/>
    <property type="match status" value="1"/>
</dbReference>
<dbReference type="Gene3D" id="2.30.29.30">
    <property type="entry name" value="Pleckstrin-homology domain (PH domain)/Phosphotyrosine-binding domain (PTB)"/>
    <property type="match status" value="1"/>
</dbReference>
<sequence>MLKGKVGKADLTISTRFHVKYLGCGVTQESGVVGIENAVRKIQEKVENEKQYCPKMFLMISANGVKLEEVKTKSSSKESKLISLENISYCALNSANATIFAFNHQKSSTMVECHAVACVGEEKAKAISQALYAAFREGHFQKLRSERRKSLEQKNFQRKVSLENNECARSTGFSPATSPTQVFSPELGYEFRDQSVTTSVNSTARDRHSLKHEGLLPTASETDDQELELEEIIEELMSIVEIEKAKIAQESE</sequence>
<dbReference type="SUPFAM" id="SSF50729">
    <property type="entry name" value="PH domain-like"/>
    <property type="match status" value="1"/>
</dbReference>
<evidence type="ECO:0000313" key="2">
    <source>
        <dbReference type="EMBL" id="KAK2557499.1"/>
    </source>
</evidence>
<reference evidence="2" key="2">
    <citation type="journal article" date="2023" name="Science">
        <title>Genomic signatures of disease resistance in endangered staghorn corals.</title>
        <authorList>
            <person name="Vollmer S.V."/>
            <person name="Selwyn J.D."/>
            <person name="Despard B.A."/>
            <person name="Roesel C.L."/>
        </authorList>
    </citation>
    <scope>NUCLEOTIDE SEQUENCE</scope>
    <source>
        <strain evidence="2">K2</strain>
    </source>
</reference>
<dbReference type="InterPro" id="IPR011993">
    <property type="entry name" value="PH-like_dom_sf"/>
</dbReference>
<dbReference type="Pfam" id="PF00640">
    <property type="entry name" value="PID"/>
    <property type="match status" value="1"/>
</dbReference>
<feature type="domain" description="PID" evidence="1">
    <location>
        <begin position="17"/>
        <end position="146"/>
    </location>
</feature>
<dbReference type="PROSITE" id="PS01179">
    <property type="entry name" value="PID"/>
    <property type="match status" value="1"/>
</dbReference>
<dbReference type="InterPro" id="IPR051133">
    <property type="entry name" value="Adapter_Engulfment-Domain"/>
</dbReference>
<gene>
    <name evidence="2" type="ORF">P5673_020245</name>
</gene>
<dbReference type="InterPro" id="IPR006020">
    <property type="entry name" value="PTB/PI_dom"/>
</dbReference>
<evidence type="ECO:0000313" key="3">
    <source>
        <dbReference type="Proteomes" id="UP001249851"/>
    </source>
</evidence>
<accession>A0AAD9QA84</accession>
<proteinExistence type="predicted"/>
<evidence type="ECO:0000259" key="1">
    <source>
        <dbReference type="PROSITE" id="PS01179"/>
    </source>
</evidence>
<dbReference type="EMBL" id="JARQWQ010000049">
    <property type="protein sequence ID" value="KAK2557499.1"/>
    <property type="molecule type" value="Genomic_DNA"/>
</dbReference>
<comment type="caution">
    <text evidence="2">The sequence shown here is derived from an EMBL/GenBank/DDBJ whole genome shotgun (WGS) entry which is preliminary data.</text>
</comment>
<name>A0AAD9QA84_ACRCE</name>
<dbReference type="Proteomes" id="UP001249851">
    <property type="component" value="Unassembled WGS sequence"/>
</dbReference>
<dbReference type="AlphaFoldDB" id="A0AAD9QA84"/>
<organism evidence="2 3">
    <name type="scientific">Acropora cervicornis</name>
    <name type="common">Staghorn coral</name>
    <dbReference type="NCBI Taxonomy" id="6130"/>
    <lineage>
        <taxon>Eukaryota</taxon>
        <taxon>Metazoa</taxon>
        <taxon>Cnidaria</taxon>
        <taxon>Anthozoa</taxon>
        <taxon>Hexacorallia</taxon>
        <taxon>Scleractinia</taxon>
        <taxon>Astrocoeniina</taxon>
        <taxon>Acroporidae</taxon>
        <taxon>Acropora</taxon>
    </lineage>
</organism>
<protein>
    <submittedName>
        <fullName evidence="2">Protein FAM43A</fullName>
    </submittedName>
</protein>
<keyword evidence="3" id="KW-1185">Reference proteome</keyword>
<dbReference type="CDD" id="cd00934">
    <property type="entry name" value="PTB"/>
    <property type="match status" value="1"/>
</dbReference>